<gene>
    <name evidence="2" type="ORF">FVE85_5647</name>
</gene>
<feature type="region of interest" description="Disordered" evidence="1">
    <location>
        <begin position="536"/>
        <end position="589"/>
    </location>
</feature>
<evidence type="ECO:0000313" key="2">
    <source>
        <dbReference type="EMBL" id="KAA8498062.1"/>
    </source>
</evidence>
<accession>A0A5J4Z4H8</accession>
<dbReference type="Proteomes" id="UP000324585">
    <property type="component" value="Unassembled WGS sequence"/>
</dbReference>
<feature type="region of interest" description="Disordered" evidence="1">
    <location>
        <begin position="486"/>
        <end position="520"/>
    </location>
</feature>
<dbReference type="AlphaFoldDB" id="A0A5J4Z4H8"/>
<evidence type="ECO:0000256" key="1">
    <source>
        <dbReference type="SAM" id="MobiDB-lite"/>
    </source>
</evidence>
<proteinExistence type="predicted"/>
<protein>
    <submittedName>
        <fullName evidence="2">Cell surface glycoprotein 1</fullName>
    </submittedName>
</protein>
<feature type="compositionally biased region" description="Polar residues" evidence="1">
    <location>
        <begin position="504"/>
        <end position="520"/>
    </location>
</feature>
<keyword evidence="3" id="KW-1185">Reference proteome</keyword>
<comment type="caution">
    <text evidence="2">The sequence shown here is derived from an EMBL/GenBank/DDBJ whole genome shotgun (WGS) entry which is preliminary data.</text>
</comment>
<sequence>MERMVAFRLTPLVSVGVLFFIYGFLDTVDGAGPVRSHSDGLSPGIGRAARPVALQRRPVARVSAASADRLAYKEEDWGRVLIERAYSATREGVPVLSPDCSTAHLGQCGIDFENPSSLPCAECYTTKEDVDMSTCFAACCPNLGMSGFSCFHEVAASSACASKADRQQLDILSSAFHGLREVCAASQCLTQVGHECRFDFFDHSSLLTCFRFCGSQPLCYEECCIASQGILDQVACAIDGAREQCGGLLKDPGDLELFLAPLIAFAGRNCFIPVASECESTVKDQCLDSHVHQVCNVYSESFDAEECCKTDVRAHFCLAQAAVNAAECGVGTGHVRLLVEKGFHKSEGECAALLQETGKDWRRLQFEICASKIEASCSVDISASSPWNNLCSCEGGNEETCEQECCRAIQNARECASVSLRFCTRAGVEGAVRSVGREALLAPTEFECEHCGVLCPSMPSESEPLSASQPEGEMFEEQSVVVMREPAAEDPGEQPSKERLAESAEQSFDTEQSRLSKQPLDTDSLELVFAELELDYSEQPVENRQAMEEPQEDSTEEPTEEPIDVSTATPTSEPTPTPTPTSEPTATTTPVPTVAVTATSSPTPAPVCIDAEWIEAHGLDKVHTGDGFGELLCIVGLEELPCGTPDHVLEVSAQSVARMRRGGLMLRTYGEVCSERACVRKLGRFNGVRHSDAHRMPEQEGHRVTTVSDRGTGWSAVENRVVVSALKMRWPRLTGALAYLQRTNSA</sequence>
<dbReference type="EMBL" id="VRMN01000001">
    <property type="protein sequence ID" value="KAA8498062.1"/>
    <property type="molecule type" value="Genomic_DNA"/>
</dbReference>
<organism evidence="2 3">
    <name type="scientific">Porphyridium purpureum</name>
    <name type="common">Red alga</name>
    <name type="synonym">Porphyridium cruentum</name>
    <dbReference type="NCBI Taxonomy" id="35688"/>
    <lineage>
        <taxon>Eukaryota</taxon>
        <taxon>Rhodophyta</taxon>
        <taxon>Bangiophyceae</taxon>
        <taxon>Porphyridiales</taxon>
        <taxon>Porphyridiaceae</taxon>
        <taxon>Porphyridium</taxon>
    </lineage>
</organism>
<reference evidence="3" key="1">
    <citation type="journal article" date="2019" name="Nat. Commun.">
        <title>Expansion of phycobilisome linker gene families in mesophilic red algae.</title>
        <authorList>
            <person name="Lee J."/>
            <person name="Kim D."/>
            <person name="Bhattacharya D."/>
            <person name="Yoon H.S."/>
        </authorList>
    </citation>
    <scope>NUCLEOTIDE SEQUENCE [LARGE SCALE GENOMIC DNA]</scope>
    <source>
        <strain evidence="3">CCMP 1328</strain>
    </source>
</reference>
<feature type="compositionally biased region" description="Acidic residues" evidence="1">
    <location>
        <begin position="549"/>
        <end position="563"/>
    </location>
</feature>
<evidence type="ECO:0000313" key="3">
    <source>
        <dbReference type="Proteomes" id="UP000324585"/>
    </source>
</evidence>
<name>A0A5J4Z4H8_PORPP</name>